<name>A0A9X1YHL5_9BURK</name>
<organism evidence="3 4">
    <name type="scientific">Scleromatobacter humisilvae</name>
    <dbReference type="NCBI Taxonomy" id="2897159"/>
    <lineage>
        <taxon>Bacteria</taxon>
        <taxon>Pseudomonadati</taxon>
        <taxon>Pseudomonadota</taxon>
        <taxon>Betaproteobacteria</taxon>
        <taxon>Burkholderiales</taxon>
        <taxon>Sphaerotilaceae</taxon>
        <taxon>Scleromatobacter</taxon>
    </lineage>
</organism>
<keyword evidence="2" id="KW-0732">Signal</keyword>
<sequence>MNAITKLAAVALGAMSIAGGVAVAQSTSPDDGRAATANYGTPPGAPLKRDGSLRADPTPAPVTSAPMDTSSTTTTTTQSTTWNNPPAAAPVDAAPVAAAPAPAPDTSTAVTDTTPAPRADRN</sequence>
<gene>
    <name evidence="3" type="ORF">LPC04_04830</name>
</gene>
<evidence type="ECO:0000313" key="4">
    <source>
        <dbReference type="Proteomes" id="UP001139353"/>
    </source>
</evidence>
<evidence type="ECO:0000313" key="3">
    <source>
        <dbReference type="EMBL" id="MCK9685030.1"/>
    </source>
</evidence>
<feature type="chain" id="PRO_5040833819" evidence="2">
    <location>
        <begin position="25"/>
        <end position="122"/>
    </location>
</feature>
<proteinExistence type="predicted"/>
<feature type="compositionally biased region" description="Low complexity" evidence="1">
    <location>
        <begin position="69"/>
        <end position="122"/>
    </location>
</feature>
<feature type="signal peptide" evidence="2">
    <location>
        <begin position="1"/>
        <end position="24"/>
    </location>
</feature>
<keyword evidence="4" id="KW-1185">Reference proteome</keyword>
<feature type="region of interest" description="Disordered" evidence="1">
    <location>
        <begin position="23"/>
        <end position="122"/>
    </location>
</feature>
<comment type="caution">
    <text evidence="3">The sequence shown here is derived from an EMBL/GenBank/DDBJ whole genome shotgun (WGS) entry which is preliminary data.</text>
</comment>
<reference evidence="3" key="1">
    <citation type="submission" date="2021-11" db="EMBL/GenBank/DDBJ databases">
        <title>BS-T2-15 a new species belonging to the Comamonadaceae family isolated from the soil of a French oak forest.</title>
        <authorList>
            <person name="Mieszkin S."/>
            <person name="Alain K."/>
        </authorList>
    </citation>
    <scope>NUCLEOTIDE SEQUENCE</scope>
    <source>
        <strain evidence="3">BS-T2-15</strain>
    </source>
</reference>
<evidence type="ECO:0000256" key="2">
    <source>
        <dbReference type="SAM" id="SignalP"/>
    </source>
</evidence>
<dbReference type="AlphaFoldDB" id="A0A9X1YHL5"/>
<evidence type="ECO:0000256" key="1">
    <source>
        <dbReference type="SAM" id="MobiDB-lite"/>
    </source>
</evidence>
<dbReference type="Proteomes" id="UP001139353">
    <property type="component" value="Unassembled WGS sequence"/>
</dbReference>
<protein>
    <submittedName>
        <fullName evidence="3">Uncharacterized protein</fullName>
    </submittedName>
</protein>
<dbReference type="EMBL" id="JAJLJH010000001">
    <property type="protein sequence ID" value="MCK9685030.1"/>
    <property type="molecule type" value="Genomic_DNA"/>
</dbReference>
<accession>A0A9X1YHL5</accession>
<dbReference type="RefSeq" id="WP_275681048.1">
    <property type="nucleotide sequence ID" value="NZ_JAJLJH010000001.1"/>
</dbReference>